<keyword evidence="1" id="KW-0472">Membrane</keyword>
<name>A0A2N5HIW8_9BACI</name>
<dbReference type="EMBL" id="PGVE01000041">
    <property type="protein sequence ID" value="PLS05448.1"/>
    <property type="molecule type" value="Genomic_DNA"/>
</dbReference>
<keyword evidence="3" id="KW-1185">Reference proteome</keyword>
<dbReference type="Proteomes" id="UP000234950">
    <property type="component" value="Unassembled WGS sequence"/>
</dbReference>
<reference evidence="2 3" key="1">
    <citation type="submission" date="2017-11" db="EMBL/GenBank/DDBJ databases">
        <title>Comparitive Functional Genomics of Dry Heat Resistant strains isolated from the Viking Spacecraft.</title>
        <authorList>
            <person name="Seuylemezian A."/>
            <person name="Cooper K."/>
            <person name="Vaishampayan P."/>
        </authorList>
    </citation>
    <scope>NUCLEOTIDE SEQUENCE [LARGE SCALE GENOMIC DNA]</scope>
    <source>
        <strain evidence="2 3">V32-6</strain>
    </source>
</reference>
<accession>A0A2N5HIW8</accession>
<keyword evidence="1" id="KW-1133">Transmembrane helix</keyword>
<evidence type="ECO:0000313" key="2">
    <source>
        <dbReference type="EMBL" id="PLS05448.1"/>
    </source>
</evidence>
<comment type="caution">
    <text evidence="2">The sequence shown here is derived from an EMBL/GenBank/DDBJ whole genome shotgun (WGS) entry which is preliminary data.</text>
</comment>
<evidence type="ECO:0000313" key="3">
    <source>
        <dbReference type="Proteomes" id="UP000234950"/>
    </source>
</evidence>
<keyword evidence="1" id="KW-0812">Transmembrane</keyword>
<evidence type="ECO:0000256" key="1">
    <source>
        <dbReference type="SAM" id="Phobius"/>
    </source>
</evidence>
<feature type="transmembrane region" description="Helical" evidence="1">
    <location>
        <begin position="12"/>
        <end position="31"/>
    </location>
</feature>
<dbReference type="AlphaFoldDB" id="A0A2N5HIW8"/>
<protein>
    <submittedName>
        <fullName evidence="2">Uncharacterized protein</fullName>
    </submittedName>
</protein>
<organism evidence="2 3">
    <name type="scientific">Neobacillus cucumis</name>
    <dbReference type="NCBI Taxonomy" id="1740721"/>
    <lineage>
        <taxon>Bacteria</taxon>
        <taxon>Bacillati</taxon>
        <taxon>Bacillota</taxon>
        <taxon>Bacilli</taxon>
        <taxon>Bacillales</taxon>
        <taxon>Bacillaceae</taxon>
        <taxon>Neobacillus</taxon>
    </lineage>
</organism>
<proteinExistence type="predicted"/>
<sequence>MYDRRDELFGLIPSPFSPIRTIASVVLYFFVLGNLTHSMKSCFFSFILQRINQIKVSHFSE</sequence>
<gene>
    <name evidence="2" type="ORF">CVD27_10660</name>
</gene>